<dbReference type="SMART" id="SM00398">
    <property type="entry name" value="HMG"/>
    <property type="match status" value="2"/>
</dbReference>
<feature type="compositionally biased region" description="Basic and acidic residues" evidence="3">
    <location>
        <begin position="202"/>
        <end position="221"/>
    </location>
</feature>
<dbReference type="PANTHER" id="PTHR48112:SF22">
    <property type="entry name" value="MITOCHONDRIAL TRANSCRIPTION FACTOR A, ISOFORM B"/>
    <property type="match status" value="1"/>
</dbReference>
<reference evidence="5" key="1">
    <citation type="submission" date="2024-06" db="EMBL/GenBank/DDBJ databases">
        <authorList>
            <person name="Liu X."/>
            <person name="Lenzi L."/>
            <person name="Haldenby T S."/>
            <person name="Uol C."/>
        </authorList>
    </citation>
    <scope>NUCLEOTIDE SEQUENCE</scope>
</reference>
<evidence type="ECO:0000256" key="3">
    <source>
        <dbReference type="SAM" id="MobiDB-lite"/>
    </source>
</evidence>
<dbReference type="GO" id="GO:0006357">
    <property type="term" value="P:regulation of transcription by RNA polymerase II"/>
    <property type="evidence" value="ECO:0007669"/>
    <property type="project" value="TreeGrafter"/>
</dbReference>
<dbReference type="PROSITE" id="PS50118">
    <property type="entry name" value="HMG_BOX_2"/>
    <property type="match status" value="1"/>
</dbReference>
<evidence type="ECO:0000256" key="2">
    <source>
        <dbReference type="PROSITE-ProRule" id="PRU00267"/>
    </source>
</evidence>
<dbReference type="GO" id="GO:0005634">
    <property type="term" value="C:nucleus"/>
    <property type="evidence" value="ECO:0007669"/>
    <property type="project" value="UniProtKB-UniRule"/>
</dbReference>
<dbReference type="CDD" id="cd00084">
    <property type="entry name" value="HMG-box_SF"/>
    <property type="match status" value="1"/>
</dbReference>
<organism evidence="5 6">
    <name type="scientific">Calicophoron daubneyi</name>
    <name type="common">Rumen fluke</name>
    <name type="synonym">Paramphistomum daubneyi</name>
    <dbReference type="NCBI Taxonomy" id="300641"/>
    <lineage>
        <taxon>Eukaryota</taxon>
        <taxon>Metazoa</taxon>
        <taxon>Spiralia</taxon>
        <taxon>Lophotrochozoa</taxon>
        <taxon>Platyhelminthes</taxon>
        <taxon>Trematoda</taxon>
        <taxon>Digenea</taxon>
        <taxon>Plagiorchiida</taxon>
        <taxon>Pronocephalata</taxon>
        <taxon>Paramphistomoidea</taxon>
        <taxon>Paramphistomidae</taxon>
        <taxon>Calicophoron</taxon>
    </lineage>
</organism>
<evidence type="ECO:0000259" key="4">
    <source>
        <dbReference type="PROSITE" id="PS50118"/>
    </source>
</evidence>
<feature type="domain" description="HMG box" evidence="4">
    <location>
        <begin position="109"/>
        <end position="176"/>
    </location>
</feature>
<keyword evidence="2" id="KW-0539">Nucleus</keyword>
<dbReference type="Pfam" id="PF09011">
    <property type="entry name" value="HMG_box_2"/>
    <property type="match status" value="1"/>
</dbReference>
<evidence type="ECO:0000256" key="1">
    <source>
        <dbReference type="ARBA" id="ARBA00023125"/>
    </source>
</evidence>
<proteinExistence type="predicted"/>
<feature type="region of interest" description="Disordered" evidence="3">
    <location>
        <begin position="200"/>
        <end position="242"/>
    </location>
</feature>
<evidence type="ECO:0000313" key="5">
    <source>
        <dbReference type="EMBL" id="CAL5131329.1"/>
    </source>
</evidence>
<dbReference type="EMBL" id="CAXLJL010000090">
    <property type="protein sequence ID" value="CAL5131329.1"/>
    <property type="molecule type" value="Genomic_DNA"/>
</dbReference>
<dbReference type="GO" id="GO:0003677">
    <property type="term" value="F:DNA binding"/>
    <property type="evidence" value="ECO:0007669"/>
    <property type="project" value="UniProtKB-UniRule"/>
</dbReference>
<dbReference type="InterPro" id="IPR009071">
    <property type="entry name" value="HMG_box_dom"/>
</dbReference>
<sequence>MNSLILTSFRRLSLESVSCCRATFHTTAPYDYGAFSQFVKYKYAEAKKNNPGMKNTELMKKLAEEYRKLDAGQKEKFWSTEAVHSSPPVKIPNKRKPKLLFARRHGMPRRPGVSGFNIFVRERCSNLKGHSFAELSSKMRETASQWRSLPDNERAKFAEKAEEVRKAYEMNLQKWADENGVKFSKNPSVLASRFCQKNLKTTKPEERVGRTRSRQNTDERSVSPSASVHQHGGSPRASPPAV</sequence>
<dbReference type="Proteomes" id="UP001497525">
    <property type="component" value="Unassembled WGS sequence"/>
</dbReference>
<dbReference type="Pfam" id="PF00505">
    <property type="entry name" value="HMG_box"/>
    <property type="match status" value="1"/>
</dbReference>
<dbReference type="InterPro" id="IPR036910">
    <property type="entry name" value="HMG_box_dom_sf"/>
</dbReference>
<name>A0AAV2T5K0_CALDB</name>
<dbReference type="SUPFAM" id="SSF47095">
    <property type="entry name" value="HMG-box"/>
    <property type="match status" value="2"/>
</dbReference>
<protein>
    <recommendedName>
        <fullName evidence="4">HMG box domain-containing protein</fullName>
    </recommendedName>
</protein>
<evidence type="ECO:0000313" key="6">
    <source>
        <dbReference type="Proteomes" id="UP001497525"/>
    </source>
</evidence>
<gene>
    <name evidence="5" type="ORF">CDAUBV1_LOCUS3752</name>
</gene>
<dbReference type="PANTHER" id="PTHR48112">
    <property type="entry name" value="HIGH MOBILITY GROUP PROTEIN DSP1"/>
    <property type="match status" value="1"/>
</dbReference>
<dbReference type="AlphaFoldDB" id="A0AAV2T5K0"/>
<comment type="caution">
    <text evidence="5">The sequence shown here is derived from an EMBL/GenBank/DDBJ whole genome shotgun (WGS) entry which is preliminary data.</text>
</comment>
<dbReference type="Gene3D" id="1.10.30.10">
    <property type="entry name" value="High mobility group box domain"/>
    <property type="match status" value="2"/>
</dbReference>
<dbReference type="InterPro" id="IPR050342">
    <property type="entry name" value="HMGB"/>
</dbReference>
<accession>A0AAV2T5K0</accession>
<feature type="DNA-binding region" description="HMG box" evidence="2">
    <location>
        <begin position="109"/>
        <end position="176"/>
    </location>
</feature>
<keyword evidence="1 2" id="KW-0238">DNA-binding</keyword>